<feature type="compositionally biased region" description="Polar residues" evidence="1">
    <location>
        <begin position="203"/>
        <end position="212"/>
    </location>
</feature>
<dbReference type="InterPro" id="IPR024498">
    <property type="entry name" value="DUF2786"/>
</dbReference>
<evidence type="ECO:0000313" key="4">
    <source>
        <dbReference type="EMBL" id="TWJ13682.1"/>
    </source>
</evidence>
<evidence type="ECO:0000256" key="1">
    <source>
        <dbReference type="SAM" id="MobiDB-lite"/>
    </source>
</evidence>
<sequence length="232" mass="25468">MGKTPIIEKIRKLLALANSSNEHEATLAASHAQRLLSEHNLAMADIEPDNKPQSADKVETTVSKTLSKWVRHLSAGVCTAFDCQAIHHPALGKMSFIGVGADVQIAAYTFAYLDKTVRKLCSSYMKHHVNDSVPNRHRELMRQSYYLGAVSTITGRLREQKVQTPITPGALVPIKEGLIKKAMSEMGPTRTVRSRRSYINSHAYSKGQQDGQQVGIHKGVTGSSPAQTTIPR</sequence>
<dbReference type="OrthoDB" id="5394583at2"/>
<dbReference type="Proteomes" id="UP000319449">
    <property type="component" value="Unassembled WGS sequence"/>
</dbReference>
<feature type="region of interest" description="Disordered" evidence="1">
    <location>
        <begin position="203"/>
        <end position="232"/>
    </location>
</feature>
<dbReference type="EMBL" id="VLLN01000036">
    <property type="protein sequence ID" value="TWJ13682.1"/>
    <property type="molecule type" value="Genomic_DNA"/>
</dbReference>
<keyword evidence="5" id="KW-1185">Reference proteome</keyword>
<feature type="domain" description="DUF2786" evidence="2">
    <location>
        <begin position="6"/>
        <end position="42"/>
    </location>
</feature>
<evidence type="ECO:0000313" key="5">
    <source>
        <dbReference type="Proteomes" id="UP000319449"/>
    </source>
</evidence>
<gene>
    <name evidence="4" type="ORF">JN12_03734</name>
</gene>
<reference evidence="4 5" key="1">
    <citation type="submission" date="2019-07" db="EMBL/GenBank/DDBJ databases">
        <title>Genomic Encyclopedia of Archaeal and Bacterial Type Strains, Phase II (KMG-II): from individual species to whole genera.</title>
        <authorList>
            <person name="Goeker M."/>
        </authorList>
    </citation>
    <scope>NUCLEOTIDE SEQUENCE [LARGE SCALE GENOMIC DNA]</scope>
    <source>
        <strain evidence="4 5">ATCC BAA-1139</strain>
    </source>
</reference>
<accession>A0A562V746</accession>
<name>A0A562V746_9BACT</name>
<evidence type="ECO:0000259" key="3">
    <source>
        <dbReference type="Pfam" id="PF23771"/>
    </source>
</evidence>
<evidence type="ECO:0000259" key="2">
    <source>
        <dbReference type="Pfam" id="PF10979"/>
    </source>
</evidence>
<dbReference type="RefSeq" id="WP_145025610.1">
    <property type="nucleotide sequence ID" value="NZ_VLLN01000036.1"/>
</dbReference>
<protein>
    <submittedName>
        <fullName evidence="4">Uncharacterized protein DUF2786</fullName>
    </submittedName>
</protein>
<proteinExistence type="predicted"/>
<dbReference type="Pfam" id="PF10979">
    <property type="entry name" value="DUF2786"/>
    <property type="match status" value="1"/>
</dbReference>
<comment type="caution">
    <text evidence="4">The sequence shown here is derived from an EMBL/GenBank/DDBJ whole genome shotgun (WGS) entry which is preliminary data.</text>
</comment>
<dbReference type="Pfam" id="PF23771">
    <property type="entry name" value="DUF7168"/>
    <property type="match status" value="1"/>
</dbReference>
<feature type="domain" description="DUF7168" evidence="3">
    <location>
        <begin position="56"/>
        <end position="185"/>
    </location>
</feature>
<organism evidence="4 5">
    <name type="scientific">Geobacter argillaceus</name>
    <dbReference type="NCBI Taxonomy" id="345631"/>
    <lineage>
        <taxon>Bacteria</taxon>
        <taxon>Pseudomonadati</taxon>
        <taxon>Thermodesulfobacteriota</taxon>
        <taxon>Desulfuromonadia</taxon>
        <taxon>Geobacterales</taxon>
        <taxon>Geobacteraceae</taxon>
        <taxon>Geobacter</taxon>
    </lineage>
</organism>
<dbReference type="AlphaFoldDB" id="A0A562V746"/>
<dbReference type="InterPro" id="IPR055592">
    <property type="entry name" value="DUF7168"/>
</dbReference>
<feature type="compositionally biased region" description="Polar residues" evidence="1">
    <location>
        <begin position="221"/>
        <end position="232"/>
    </location>
</feature>